<dbReference type="PROSITE" id="PS50109">
    <property type="entry name" value="HIS_KIN"/>
    <property type="match status" value="1"/>
</dbReference>
<dbReference type="SMART" id="SM01080">
    <property type="entry name" value="CHASE2"/>
    <property type="match status" value="1"/>
</dbReference>
<feature type="transmembrane region" description="Helical" evidence="8">
    <location>
        <begin position="367"/>
        <end position="387"/>
    </location>
</feature>
<evidence type="ECO:0000256" key="2">
    <source>
        <dbReference type="ARBA" id="ARBA00012438"/>
    </source>
</evidence>
<dbReference type="InterPro" id="IPR036890">
    <property type="entry name" value="HATPase_C_sf"/>
</dbReference>
<keyword evidence="8" id="KW-1133">Transmembrane helix</keyword>
<dbReference type="SUPFAM" id="SSF47384">
    <property type="entry name" value="Homodimeric domain of signal transducing histidine kinase"/>
    <property type="match status" value="1"/>
</dbReference>
<sequence>MPYQPPAPSDSSLRQRWWRSVRKRVPWLLLSVGMLGFVAFLVVTQPLPRVDRMLQDNARAEISQPPTKDIVIVAIDEKSVEAIGRWPWRRALHAELLRRIAADSPKCIGLDLLLTEPDSEHPGDDRVLANGITDAGCVVLPMALQVRGGKTQSELLPLPTLSDAATALGHSHVSIDEDGVARTVYMHEGFAGRSWPHFTLAIQEAANAYAKGTPLPPAPNPHTQPREPTGPWLRTDHQVVVFTRGDPPFKTVSYVDVIRGAVPKGTFTDRYVLVGTTAAGVGDLYATSATSTTGLTPGVVIFGSVLQGLITDRQVVLATTAQDLAFNLGPLAVALLGLLWLRPVGVVILICAMLALRLGLHASRPLVGIQFAPAAGFFGLLLVYPLWSLMRLTAAIRYLRWGTEQLNEAMSGLPPRPRRPLSGDFLDREMAVTSEAGLRMRDLQRFIRDGIDHLPDATMILSPVGMVFLGNLAASRHWQAGPNGLVGRDAHELLADLRWRTTEAPMMPPGALVGPDPKPIVGEGQDSQGRSLLLRCVPFYSAGNAHAGWMVALVDITRMRQVQSQRDEALRFISHDIREPSAAILTILELLRANPGALSDAQVQQRIRRHAETGLELADGFVNLARAEAQPFHPEMLDVVSLLEQTVDDAWAHARKRNVNIVMVDSVDEALCLVDRSLLMRALKNVLSNALKYSPSGADLYCRVIERPEHWALAIQDQGPGIPAAMQSQLFQPFHRLHSESHPEVHGVGLGLLLVRTVVQRHGGTVEIDSVENEGCTVTLVLPRPTAAELAALGDEKEDL</sequence>
<dbReference type="InterPro" id="IPR004358">
    <property type="entry name" value="Sig_transdc_His_kin-like_C"/>
</dbReference>
<dbReference type="Gene3D" id="1.10.287.130">
    <property type="match status" value="1"/>
</dbReference>
<dbReference type="InterPro" id="IPR007890">
    <property type="entry name" value="CHASE2"/>
</dbReference>
<feature type="transmembrane region" description="Helical" evidence="8">
    <location>
        <begin position="25"/>
        <end position="43"/>
    </location>
</feature>
<proteinExistence type="predicted"/>
<dbReference type="RefSeq" id="WP_340337806.1">
    <property type="nucleotide sequence ID" value="NZ_JBBKZS010000012.1"/>
</dbReference>
<dbReference type="Pfam" id="PF05226">
    <property type="entry name" value="CHASE2"/>
    <property type="match status" value="1"/>
</dbReference>
<keyword evidence="3" id="KW-0597">Phosphoprotein</keyword>
<dbReference type="PRINTS" id="PR00344">
    <property type="entry name" value="BCTRLSENSOR"/>
</dbReference>
<evidence type="ECO:0000256" key="1">
    <source>
        <dbReference type="ARBA" id="ARBA00000085"/>
    </source>
</evidence>
<dbReference type="SMART" id="SM00388">
    <property type="entry name" value="HisKA"/>
    <property type="match status" value="1"/>
</dbReference>
<dbReference type="Gene3D" id="3.30.565.10">
    <property type="entry name" value="Histidine kinase-like ATPase, C-terminal domain"/>
    <property type="match status" value="1"/>
</dbReference>
<dbReference type="CDD" id="cd00082">
    <property type="entry name" value="HisKA"/>
    <property type="match status" value="1"/>
</dbReference>
<evidence type="ECO:0000256" key="8">
    <source>
        <dbReference type="SAM" id="Phobius"/>
    </source>
</evidence>
<dbReference type="InterPro" id="IPR005467">
    <property type="entry name" value="His_kinase_dom"/>
</dbReference>
<dbReference type="InterPro" id="IPR036097">
    <property type="entry name" value="HisK_dim/P_sf"/>
</dbReference>
<dbReference type="EC" id="2.7.13.3" evidence="2"/>
<keyword evidence="5" id="KW-0418">Kinase</keyword>
<reference evidence="10 11" key="1">
    <citation type="submission" date="2024-03" db="EMBL/GenBank/DDBJ databases">
        <title>Novel species of the genus Variovorax.</title>
        <authorList>
            <person name="Liu Q."/>
            <person name="Xin Y.-H."/>
        </authorList>
    </citation>
    <scope>NUCLEOTIDE SEQUENCE [LARGE SCALE GENOMIC DNA]</scope>
    <source>
        <strain evidence="10 11">KACC 18901</strain>
    </source>
</reference>
<gene>
    <name evidence="10" type="ORF">WKW79_24400</name>
</gene>
<dbReference type="Proteomes" id="UP001367030">
    <property type="component" value="Unassembled WGS sequence"/>
</dbReference>
<dbReference type="PIRSF" id="PIRSF037347">
    <property type="entry name" value="STHK_CHASE2_PAS_prd"/>
    <property type="match status" value="1"/>
</dbReference>
<keyword evidence="6" id="KW-0902">Two-component regulatory system</keyword>
<evidence type="ECO:0000313" key="11">
    <source>
        <dbReference type="Proteomes" id="UP001367030"/>
    </source>
</evidence>
<name>A0ABU8XFB1_9BURK</name>
<keyword evidence="4" id="KW-0808">Transferase</keyword>
<keyword evidence="8" id="KW-0472">Membrane</keyword>
<dbReference type="CDD" id="cd00075">
    <property type="entry name" value="HATPase"/>
    <property type="match status" value="1"/>
</dbReference>
<comment type="catalytic activity">
    <reaction evidence="1">
        <text>ATP + protein L-histidine = ADP + protein N-phospho-L-histidine.</text>
        <dbReference type="EC" id="2.7.13.3"/>
    </reaction>
</comment>
<accession>A0ABU8XFB1</accession>
<comment type="caution">
    <text evidence="10">The sequence shown here is derived from an EMBL/GenBank/DDBJ whole genome shotgun (WGS) entry which is preliminary data.</text>
</comment>
<evidence type="ECO:0000256" key="4">
    <source>
        <dbReference type="ARBA" id="ARBA00022679"/>
    </source>
</evidence>
<keyword evidence="11" id="KW-1185">Reference proteome</keyword>
<dbReference type="EMBL" id="JBBKZS010000012">
    <property type="protein sequence ID" value="MEJ8857735.1"/>
    <property type="molecule type" value="Genomic_DNA"/>
</dbReference>
<dbReference type="InterPro" id="IPR035965">
    <property type="entry name" value="PAS-like_dom_sf"/>
</dbReference>
<dbReference type="InterPro" id="IPR003594">
    <property type="entry name" value="HATPase_dom"/>
</dbReference>
<dbReference type="SUPFAM" id="SSF55874">
    <property type="entry name" value="ATPase domain of HSP90 chaperone/DNA topoisomerase II/histidine kinase"/>
    <property type="match status" value="1"/>
</dbReference>
<organism evidence="10 11">
    <name type="scientific">Variovorax robiniae</name>
    <dbReference type="NCBI Taxonomy" id="1836199"/>
    <lineage>
        <taxon>Bacteria</taxon>
        <taxon>Pseudomonadati</taxon>
        <taxon>Pseudomonadota</taxon>
        <taxon>Betaproteobacteria</taxon>
        <taxon>Burkholderiales</taxon>
        <taxon>Comamonadaceae</taxon>
        <taxon>Variovorax</taxon>
    </lineage>
</organism>
<dbReference type="Pfam" id="PF02518">
    <property type="entry name" value="HATPase_c"/>
    <property type="match status" value="1"/>
</dbReference>
<evidence type="ECO:0000256" key="6">
    <source>
        <dbReference type="ARBA" id="ARBA00023012"/>
    </source>
</evidence>
<dbReference type="PANTHER" id="PTHR45453">
    <property type="entry name" value="PHOSPHATE REGULON SENSOR PROTEIN PHOR"/>
    <property type="match status" value="1"/>
</dbReference>
<evidence type="ECO:0000313" key="10">
    <source>
        <dbReference type="EMBL" id="MEJ8857735.1"/>
    </source>
</evidence>
<protein>
    <recommendedName>
        <fullName evidence="2">histidine kinase</fullName>
        <ecNumber evidence="2">2.7.13.3</ecNumber>
    </recommendedName>
</protein>
<dbReference type="InterPro" id="IPR050351">
    <property type="entry name" value="BphY/WalK/GraS-like"/>
</dbReference>
<evidence type="ECO:0000259" key="9">
    <source>
        <dbReference type="PROSITE" id="PS50109"/>
    </source>
</evidence>
<dbReference type="PANTHER" id="PTHR45453:SF1">
    <property type="entry name" value="PHOSPHATE REGULON SENSOR PROTEIN PHOR"/>
    <property type="match status" value="1"/>
</dbReference>
<dbReference type="SMART" id="SM00387">
    <property type="entry name" value="HATPase_c"/>
    <property type="match status" value="1"/>
</dbReference>
<dbReference type="InterPro" id="IPR017181">
    <property type="entry name" value="Sig_transdc_His_kin_CHASE2"/>
</dbReference>
<feature type="region of interest" description="Disordered" evidence="7">
    <location>
        <begin position="213"/>
        <end position="232"/>
    </location>
</feature>
<evidence type="ECO:0000256" key="5">
    <source>
        <dbReference type="ARBA" id="ARBA00022777"/>
    </source>
</evidence>
<dbReference type="SUPFAM" id="SSF55785">
    <property type="entry name" value="PYP-like sensor domain (PAS domain)"/>
    <property type="match status" value="1"/>
</dbReference>
<keyword evidence="8" id="KW-0812">Transmembrane</keyword>
<feature type="transmembrane region" description="Helical" evidence="8">
    <location>
        <begin position="331"/>
        <end position="355"/>
    </location>
</feature>
<evidence type="ECO:0000256" key="7">
    <source>
        <dbReference type="SAM" id="MobiDB-lite"/>
    </source>
</evidence>
<dbReference type="Gene3D" id="3.30.450.20">
    <property type="entry name" value="PAS domain"/>
    <property type="match status" value="1"/>
</dbReference>
<feature type="domain" description="Histidine kinase" evidence="9">
    <location>
        <begin position="572"/>
        <end position="786"/>
    </location>
</feature>
<evidence type="ECO:0000256" key="3">
    <source>
        <dbReference type="ARBA" id="ARBA00022553"/>
    </source>
</evidence>
<dbReference type="InterPro" id="IPR003661">
    <property type="entry name" value="HisK_dim/P_dom"/>
</dbReference>